<dbReference type="InterPro" id="IPR006439">
    <property type="entry name" value="HAD-SF_hydro_IA"/>
</dbReference>
<dbReference type="Gene3D" id="1.10.150.240">
    <property type="entry name" value="Putative phosphatase, domain 2"/>
    <property type="match status" value="1"/>
</dbReference>
<comment type="pathway">
    <text evidence="3">Organic acid metabolism; glycolate biosynthesis; glycolate from 2-phosphoglycolate: step 1/1.</text>
</comment>
<comment type="cofactor">
    <cofactor evidence="2">
        <name>Mg(2+)</name>
        <dbReference type="ChEBI" id="CHEBI:18420"/>
    </cofactor>
</comment>
<dbReference type="Pfam" id="PF13419">
    <property type="entry name" value="HAD_2"/>
    <property type="match status" value="1"/>
</dbReference>
<sequence>MNVCLSPCPIVFDLDGTLIDSAPDIHACVNTVLGQHQAPLLTLDQVRSFIGGGVDVLWQKVIAARELPDDKKPDYIAAFMLCYQNATNMTRLFPGVLETLELLADRGHSLGICTNKPHAVTQVILEHFGIARLFGCIIGGDSVAERKPHPAPLRAALAGLGADPQRPKAFYVGDSEFDATCAAAVPVPFLIYSKGYRQAPLSELPHAASFDHFADLPALVELQAAM</sequence>
<dbReference type="SUPFAM" id="SSF56784">
    <property type="entry name" value="HAD-like"/>
    <property type="match status" value="1"/>
</dbReference>
<comment type="catalytic activity">
    <reaction evidence="1">
        <text>2-phosphoglycolate + H2O = glycolate + phosphate</text>
        <dbReference type="Rhea" id="RHEA:14369"/>
        <dbReference type="ChEBI" id="CHEBI:15377"/>
        <dbReference type="ChEBI" id="CHEBI:29805"/>
        <dbReference type="ChEBI" id="CHEBI:43474"/>
        <dbReference type="ChEBI" id="CHEBI:58033"/>
        <dbReference type="EC" id="3.1.3.18"/>
    </reaction>
</comment>
<dbReference type="EC" id="3.1.3.18" evidence="5"/>
<dbReference type="InterPro" id="IPR041492">
    <property type="entry name" value="HAD_2"/>
</dbReference>
<dbReference type="InterPro" id="IPR036412">
    <property type="entry name" value="HAD-like_sf"/>
</dbReference>
<dbReference type="InterPro" id="IPR023198">
    <property type="entry name" value="PGP-like_dom2"/>
</dbReference>
<evidence type="ECO:0000256" key="4">
    <source>
        <dbReference type="ARBA" id="ARBA00006171"/>
    </source>
</evidence>
<evidence type="ECO:0000313" key="11">
    <source>
        <dbReference type="Proteomes" id="UP001149822"/>
    </source>
</evidence>
<dbReference type="InterPro" id="IPR037512">
    <property type="entry name" value="PGPase_prok"/>
</dbReference>
<accession>A0ABT4JBM6</accession>
<keyword evidence="8" id="KW-0460">Magnesium</keyword>
<keyword evidence="6" id="KW-0479">Metal-binding</keyword>
<gene>
    <name evidence="10" type="primary">gph</name>
    <name evidence="10" type="ORF">OU682_23195</name>
</gene>
<evidence type="ECO:0000256" key="3">
    <source>
        <dbReference type="ARBA" id="ARBA00004818"/>
    </source>
</evidence>
<dbReference type="EMBL" id="JAPTYD010000107">
    <property type="protein sequence ID" value="MCZ0964465.1"/>
    <property type="molecule type" value="Genomic_DNA"/>
</dbReference>
<evidence type="ECO:0000256" key="8">
    <source>
        <dbReference type="ARBA" id="ARBA00022842"/>
    </source>
</evidence>
<dbReference type="NCBIfam" id="TIGR01449">
    <property type="entry name" value="PGP_bact"/>
    <property type="match status" value="1"/>
</dbReference>
<dbReference type="SFLD" id="SFLDS00003">
    <property type="entry name" value="Haloacid_Dehalogenase"/>
    <property type="match status" value="1"/>
</dbReference>
<evidence type="ECO:0000256" key="7">
    <source>
        <dbReference type="ARBA" id="ARBA00022801"/>
    </source>
</evidence>
<evidence type="ECO:0000256" key="1">
    <source>
        <dbReference type="ARBA" id="ARBA00000830"/>
    </source>
</evidence>
<dbReference type="Proteomes" id="UP001149822">
    <property type="component" value="Unassembled WGS sequence"/>
</dbReference>
<comment type="caution">
    <text evidence="10">The sequence shown here is derived from an EMBL/GenBank/DDBJ whole genome shotgun (WGS) entry which is preliminary data.</text>
</comment>
<dbReference type="PANTHER" id="PTHR43434:SF1">
    <property type="entry name" value="PHOSPHOGLYCOLATE PHOSPHATASE"/>
    <property type="match status" value="1"/>
</dbReference>
<dbReference type="InterPro" id="IPR050155">
    <property type="entry name" value="HAD-like_hydrolase_sf"/>
</dbReference>
<protein>
    <recommendedName>
        <fullName evidence="5">phosphoglycolate phosphatase</fullName>
        <ecNumber evidence="5">3.1.3.18</ecNumber>
    </recommendedName>
</protein>
<dbReference type="RefSeq" id="WP_268944554.1">
    <property type="nucleotide sequence ID" value="NZ_JAPTYD010000107.1"/>
</dbReference>
<evidence type="ECO:0000256" key="6">
    <source>
        <dbReference type="ARBA" id="ARBA00022723"/>
    </source>
</evidence>
<dbReference type="InterPro" id="IPR023214">
    <property type="entry name" value="HAD_sf"/>
</dbReference>
<evidence type="ECO:0000256" key="2">
    <source>
        <dbReference type="ARBA" id="ARBA00001946"/>
    </source>
</evidence>
<proteinExistence type="inferred from homology"/>
<dbReference type="PANTHER" id="PTHR43434">
    <property type="entry name" value="PHOSPHOGLYCOLATE PHOSPHATASE"/>
    <property type="match status" value="1"/>
</dbReference>
<dbReference type="SFLD" id="SFLDG01129">
    <property type="entry name" value="C1.5:_HAD__Beta-PGM__Phosphata"/>
    <property type="match status" value="1"/>
</dbReference>
<dbReference type="NCBIfam" id="TIGR01549">
    <property type="entry name" value="HAD-SF-IA-v1"/>
    <property type="match status" value="1"/>
</dbReference>
<name>A0ABT4JBM6_9RHOB</name>
<keyword evidence="9" id="KW-0119">Carbohydrate metabolism</keyword>
<evidence type="ECO:0000256" key="9">
    <source>
        <dbReference type="ARBA" id="ARBA00023277"/>
    </source>
</evidence>
<organism evidence="10 11">
    <name type="scientific">Paracoccus benzoatiresistens</name>
    <dbReference type="NCBI Taxonomy" id="2997341"/>
    <lineage>
        <taxon>Bacteria</taxon>
        <taxon>Pseudomonadati</taxon>
        <taxon>Pseudomonadota</taxon>
        <taxon>Alphaproteobacteria</taxon>
        <taxon>Rhodobacterales</taxon>
        <taxon>Paracoccaceae</taxon>
        <taxon>Paracoccus</taxon>
    </lineage>
</organism>
<keyword evidence="11" id="KW-1185">Reference proteome</keyword>
<evidence type="ECO:0000256" key="5">
    <source>
        <dbReference type="ARBA" id="ARBA00013078"/>
    </source>
</evidence>
<comment type="similarity">
    <text evidence="4">Belongs to the HAD-like hydrolase superfamily. CbbY/CbbZ/Gph/YieH family.</text>
</comment>
<dbReference type="Gene3D" id="3.40.50.1000">
    <property type="entry name" value="HAD superfamily/HAD-like"/>
    <property type="match status" value="1"/>
</dbReference>
<reference evidence="10" key="1">
    <citation type="submission" date="2022-12" db="EMBL/GenBank/DDBJ databases">
        <title>Paracoccus sp. EF6 isolated from a lake water.</title>
        <authorList>
            <person name="Liu H."/>
        </authorList>
    </citation>
    <scope>NUCLEOTIDE SEQUENCE</scope>
    <source>
        <strain evidence="10">EF6</strain>
    </source>
</reference>
<dbReference type="GO" id="GO:0008967">
    <property type="term" value="F:phosphoglycolate phosphatase activity"/>
    <property type="evidence" value="ECO:0007669"/>
    <property type="project" value="UniProtKB-EC"/>
</dbReference>
<evidence type="ECO:0000313" key="10">
    <source>
        <dbReference type="EMBL" id="MCZ0964465.1"/>
    </source>
</evidence>
<dbReference type="SFLD" id="SFLDG01135">
    <property type="entry name" value="C1.5.6:_HAD__Beta-PGM__Phospha"/>
    <property type="match status" value="1"/>
</dbReference>
<keyword evidence="7 10" id="KW-0378">Hydrolase</keyword>